<reference evidence="2" key="1">
    <citation type="submission" date="2015-01" db="EMBL/GenBank/DDBJ databases">
        <authorList>
            <person name="Paterson Steve"/>
        </authorList>
    </citation>
    <scope>NUCLEOTIDE SEQUENCE [LARGE SCALE GENOMIC DNA]</scope>
    <source>
        <strain evidence="2">OBR1</strain>
    </source>
</reference>
<dbReference type="Gene3D" id="3.40.50.720">
    <property type="entry name" value="NAD(P)-binding Rossmann-like Domain"/>
    <property type="match status" value="1"/>
</dbReference>
<evidence type="ECO:0000313" key="1">
    <source>
        <dbReference type="EMBL" id="CPR15990.1"/>
    </source>
</evidence>
<dbReference type="Proteomes" id="UP000044377">
    <property type="component" value="Unassembled WGS sequence"/>
</dbReference>
<accession>A0A0G4JTW1</accession>
<dbReference type="InterPro" id="IPR036291">
    <property type="entry name" value="NAD(P)-bd_dom_sf"/>
</dbReference>
<dbReference type="EC" id="1.2.1.38" evidence="1"/>
<dbReference type="AlphaFoldDB" id="A0A0G4JTW1"/>
<dbReference type="GO" id="GO:0003942">
    <property type="term" value="F:N-acetyl-gamma-glutamyl-phosphate reductase activity"/>
    <property type="evidence" value="ECO:0007669"/>
    <property type="project" value="UniProtKB-EC"/>
</dbReference>
<organism evidence="1 2">
    <name type="scientific">Brenneria goodwinii</name>
    <dbReference type="NCBI Taxonomy" id="1109412"/>
    <lineage>
        <taxon>Bacteria</taxon>
        <taxon>Pseudomonadati</taxon>
        <taxon>Pseudomonadota</taxon>
        <taxon>Gammaproteobacteria</taxon>
        <taxon>Enterobacterales</taxon>
        <taxon>Pectobacteriaceae</taxon>
        <taxon>Brenneria</taxon>
    </lineage>
</organism>
<sequence length="69" mass="7410">MPNRLIAGAGGYSGAELARYLNRRPQMNITALAVSTQSVDAGTLICASHPRLQGIIDRPCASSMGFFWQ</sequence>
<dbReference type="EMBL" id="CGIG01000001">
    <property type="protein sequence ID" value="CPR15990.1"/>
    <property type="molecule type" value="Genomic_DNA"/>
</dbReference>
<protein>
    <submittedName>
        <fullName evidence="1">N-acetyl-gamma-glutamyl-phosphate reductase</fullName>
        <ecNumber evidence="1">1.2.1.38</ecNumber>
    </submittedName>
</protein>
<keyword evidence="2" id="KW-1185">Reference proteome</keyword>
<dbReference type="SUPFAM" id="SSF51735">
    <property type="entry name" value="NAD(P)-binding Rossmann-fold domains"/>
    <property type="match status" value="1"/>
</dbReference>
<name>A0A0G4JTW1_9GAMM</name>
<evidence type="ECO:0000313" key="2">
    <source>
        <dbReference type="Proteomes" id="UP000044377"/>
    </source>
</evidence>
<proteinExistence type="predicted"/>
<gene>
    <name evidence="1" type="ORF">BN1221_01828</name>
</gene>
<dbReference type="STRING" id="1109412.BN1221_01828"/>
<keyword evidence="1" id="KW-0560">Oxidoreductase</keyword>